<gene>
    <name evidence="7" type="ORF">H8717_08885</name>
</gene>
<dbReference type="Proteomes" id="UP000658131">
    <property type="component" value="Unassembled WGS sequence"/>
</dbReference>
<reference evidence="7 8" key="1">
    <citation type="submission" date="2020-08" db="EMBL/GenBank/DDBJ databases">
        <title>Genome public.</title>
        <authorList>
            <person name="Liu C."/>
            <person name="Sun Q."/>
        </authorList>
    </citation>
    <scope>NUCLEOTIDE SEQUENCE [LARGE SCALE GENOMIC DNA]</scope>
    <source>
        <strain evidence="7 8">BX1</strain>
    </source>
</reference>
<keyword evidence="4" id="KW-0788">Thiol protease</keyword>
<sequence>MNEKRNEATSDKRGPRKINDFVGRGGATERADFWPEWPEGAERSLCRRGQKLRQDSERARPSDRLREKPGRPPQEEGPGAPGWKKGRYRRGAGPEEQAAGEAPGGGAPGAEAGGPDPPGGQDKDAARLDKSKRRMEQRGEKLGAARKKLANQKPPKRPGPVKRVGRAAGRGVHGYVHGKLFQVEQENVGTEGAHRSELVGEAAARGGTRLVKKAVRTHPARAARRAESSYIKAQADYQARKLGQEHPEAMKNALSRQWYKHKLKREYQKKAREAAKQSAKAAGKTTAATGRAVAGFVKRHPVGALILVACVLLLLILQSCMSQIVSLGNATVGAVAASTYPAEDGDMLGAEAAYCTLEAELQNYLDTYESTHSYDEYHYDLDDIEHDPYVLISILSALHEGAWTVDEVQGTLQMLFDRQYLLTEDVVVERRYYIETDTWTDEDGHTHHDSYRVYYDYFICTVTLSNENLSHLPIYIMGEEALSRYALFMATLGNRPDLFPGSGYVDKYTNPPPEYEVPEAYLADERFAAILTEAEKYLGYPYVWGGYCPSTSFDCSGFVSWVINHSGWDVGRLGATSLYNICTPVSTPRPGDLVFFTGTYDTAGCSHCGIYVGDGIMLHCGDPIQYSNLNSSYWQAHFFAYGRLP</sequence>
<comment type="caution">
    <text evidence="7">The sequence shown here is derived from an EMBL/GenBank/DDBJ whole genome shotgun (WGS) entry which is preliminary data.</text>
</comment>
<dbReference type="SUPFAM" id="SSF54001">
    <property type="entry name" value="Cysteine proteinases"/>
    <property type="match status" value="1"/>
</dbReference>
<accession>A0ABR7NJE2</accession>
<keyword evidence="3" id="KW-0378">Hydrolase</keyword>
<organism evidence="7 8">
    <name type="scientific">Yanshouia hominis</name>
    <dbReference type="NCBI Taxonomy" id="2763673"/>
    <lineage>
        <taxon>Bacteria</taxon>
        <taxon>Bacillati</taxon>
        <taxon>Bacillota</taxon>
        <taxon>Clostridia</taxon>
        <taxon>Eubacteriales</taxon>
        <taxon>Oscillospiraceae</taxon>
        <taxon>Yanshouia</taxon>
    </lineage>
</organism>
<dbReference type="NCBIfam" id="NF045974">
    <property type="entry name" value="conju_CD1108"/>
    <property type="match status" value="1"/>
</dbReference>
<dbReference type="EMBL" id="JACRTB010000012">
    <property type="protein sequence ID" value="MBC8576518.1"/>
    <property type="molecule type" value="Genomic_DNA"/>
</dbReference>
<evidence type="ECO:0000256" key="4">
    <source>
        <dbReference type="ARBA" id="ARBA00022807"/>
    </source>
</evidence>
<dbReference type="InterPro" id="IPR051202">
    <property type="entry name" value="Peptidase_C40"/>
</dbReference>
<evidence type="ECO:0000256" key="2">
    <source>
        <dbReference type="ARBA" id="ARBA00022670"/>
    </source>
</evidence>
<dbReference type="Gene3D" id="3.90.1720.10">
    <property type="entry name" value="endopeptidase domain like (from Nostoc punctiforme)"/>
    <property type="match status" value="1"/>
</dbReference>
<comment type="similarity">
    <text evidence="1">Belongs to the peptidase C40 family.</text>
</comment>
<evidence type="ECO:0000256" key="3">
    <source>
        <dbReference type="ARBA" id="ARBA00022801"/>
    </source>
</evidence>
<keyword evidence="8" id="KW-1185">Reference proteome</keyword>
<feature type="compositionally biased region" description="Basic and acidic residues" evidence="5">
    <location>
        <begin position="52"/>
        <end position="74"/>
    </location>
</feature>
<dbReference type="PANTHER" id="PTHR47053:SF1">
    <property type="entry name" value="MUREIN DD-ENDOPEPTIDASE MEPH-RELATED"/>
    <property type="match status" value="1"/>
</dbReference>
<feature type="region of interest" description="Disordered" evidence="5">
    <location>
        <begin position="1"/>
        <end position="167"/>
    </location>
</feature>
<dbReference type="Pfam" id="PF00877">
    <property type="entry name" value="NLPC_P60"/>
    <property type="match status" value="1"/>
</dbReference>
<proteinExistence type="inferred from homology"/>
<dbReference type="PROSITE" id="PS51935">
    <property type="entry name" value="NLPC_P60"/>
    <property type="match status" value="1"/>
</dbReference>
<feature type="compositionally biased region" description="Basic residues" evidence="5">
    <location>
        <begin position="144"/>
        <end position="165"/>
    </location>
</feature>
<name>A0ABR7NJE2_9FIRM</name>
<evidence type="ECO:0000313" key="7">
    <source>
        <dbReference type="EMBL" id="MBC8576518.1"/>
    </source>
</evidence>
<feature type="compositionally biased region" description="Basic and acidic residues" evidence="5">
    <location>
        <begin position="1"/>
        <end position="19"/>
    </location>
</feature>
<dbReference type="PANTHER" id="PTHR47053">
    <property type="entry name" value="MUREIN DD-ENDOPEPTIDASE MEPH-RELATED"/>
    <property type="match status" value="1"/>
</dbReference>
<feature type="domain" description="NlpC/P60" evidence="6">
    <location>
        <begin position="524"/>
        <end position="645"/>
    </location>
</feature>
<keyword evidence="2" id="KW-0645">Protease</keyword>
<feature type="compositionally biased region" description="Basic and acidic residues" evidence="5">
    <location>
        <begin position="121"/>
        <end position="143"/>
    </location>
</feature>
<dbReference type="InterPro" id="IPR000064">
    <property type="entry name" value="NLP_P60_dom"/>
</dbReference>
<evidence type="ECO:0000259" key="6">
    <source>
        <dbReference type="PROSITE" id="PS51935"/>
    </source>
</evidence>
<dbReference type="InterPro" id="IPR038765">
    <property type="entry name" value="Papain-like_cys_pep_sf"/>
</dbReference>
<feature type="compositionally biased region" description="Gly residues" evidence="5">
    <location>
        <begin position="102"/>
        <end position="112"/>
    </location>
</feature>
<evidence type="ECO:0000313" key="8">
    <source>
        <dbReference type="Proteomes" id="UP000658131"/>
    </source>
</evidence>
<protein>
    <submittedName>
        <fullName evidence="7">C40 family peptidase</fullName>
    </submittedName>
</protein>
<evidence type="ECO:0000256" key="1">
    <source>
        <dbReference type="ARBA" id="ARBA00007074"/>
    </source>
</evidence>
<evidence type="ECO:0000256" key="5">
    <source>
        <dbReference type="SAM" id="MobiDB-lite"/>
    </source>
</evidence>